<reference evidence="1" key="2">
    <citation type="submission" date="2023-01" db="EMBL/GenBank/DDBJ databases">
        <authorList>
            <person name="Sun Q."/>
            <person name="Evtushenko L."/>
        </authorList>
    </citation>
    <scope>NUCLEOTIDE SEQUENCE</scope>
    <source>
        <strain evidence="1">VKM B-2347</strain>
    </source>
</reference>
<gene>
    <name evidence="1" type="ORF">GCM10008179_15080</name>
</gene>
<name>A0A9W6MVL8_9HYPH</name>
<dbReference type="RefSeq" id="WP_271168115.1">
    <property type="nucleotide sequence ID" value="NZ_BSFI01000007.1"/>
</dbReference>
<organism evidence="1 2">
    <name type="scientific">Hansschlegelia plantiphila</name>
    <dbReference type="NCBI Taxonomy" id="374655"/>
    <lineage>
        <taxon>Bacteria</taxon>
        <taxon>Pseudomonadati</taxon>
        <taxon>Pseudomonadota</taxon>
        <taxon>Alphaproteobacteria</taxon>
        <taxon>Hyphomicrobiales</taxon>
        <taxon>Methylopilaceae</taxon>
        <taxon>Hansschlegelia</taxon>
    </lineage>
</organism>
<evidence type="ECO:0000313" key="1">
    <source>
        <dbReference type="EMBL" id="GLK67870.1"/>
    </source>
</evidence>
<dbReference type="AlphaFoldDB" id="A0A9W6MVL8"/>
<protein>
    <submittedName>
        <fullName evidence="1">Uncharacterized protein</fullName>
    </submittedName>
</protein>
<accession>A0A9W6MVL8</accession>
<comment type="caution">
    <text evidence="1">The sequence shown here is derived from an EMBL/GenBank/DDBJ whole genome shotgun (WGS) entry which is preliminary data.</text>
</comment>
<dbReference type="Proteomes" id="UP001143372">
    <property type="component" value="Unassembled WGS sequence"/>
</dbReference>
<evidence type="ECO:0000313" key="2">
    <source>
        <dbReference type="Proteomes" id="UP001143372"/>
    </source>
</evidence>
<sequence>MRDLGWRIVMPPLEDQSRARAIAELRRARILPVDRRRFDRVDYVRTLIVNLTSGALRAMPA</sequence>
<proteinExistence type="predicted"/>
<dbReference type="EMBL" id="BSFI01000007">
    <property type="protein sequence ID" value="GLK67870.1"/>
    <property type="molecule type" value="Genomic_DNA"/>
</dbReference>
<reference evidence="1" key="1">
    <citation type="journal article" date="2014" name="Int. J. Syst. Evol. Microbiol.">
        <title>Complete genome sequence of Corynebacterium casei LMG S-19264T (=DSM 44701T), isolated from a smear-ripened cheese.</title>
        <authorList>
            <consortium name="US DOE Joint Genome Institute (JGI-PGF)"/>
            <person name="Walter F."/>
            <person name="Albersmeier A."/>
            <person name="Kalinowski J."/>
            <person name="Ruckert C."/>
        </authorList>
    </citation>
    <scope>NUCLEOTIDE SEQUENCE</scope>
    <source>
        <strain evidence="1">VKM B-2347</strain>
    </source>
</reference>
<keyword evidence="2" id="KW-1185">Reference proteome</keyword>